<protein>
    <recommendedName>
        <fullName evidence="9">Cation efflux protein transmembrane domain-containing protein</fullName>
    </recommendedName>
</protein>
<dbReference type="GO" id="GO:0030003">
    <property type="term" value="P:intracellular monoatomic cation homeostasis"/>
    <property type="evidence" value="ECO:0007669"/>
    <property type="project" value="UniProtKB-ARBA"/>
</dbReference>
<reference evidence="10 11" key="1">
    <citation type="journal article" date="2014" name="Genome Announc.">
        <title>Draft genome sequence of Sclerotinia borealis, a psychrophilic plant pathogenic fungus.</title>
        <authorList>
            <person name="Mardanov A.V."/>
            <person name="Beletsky A.V."/>
            <person name="Kadnikov V.V."/>
            <person name="Ignatov A.N."/>
            <person name="Ravin N.V."/>
        </authorList>
    </citation>
    <scope>NUCLEOTIDE SEQUENCE [LARGE SCALE GENOMIC DNA]</scope>
    <source>
        <strain evidence="11">F-4157</strain>
    </source>
</reference>
<dbReference type="SUPFAM" id="SSF160240">
    <property type="entry name" value="Cation efflux protein cytoplasmic domain-like"/>
    <property type="match status" value="1"/>
</dbReference>
<keyword evidence="3 8" id="KW-0812">Transmembrane</keyword>
<feature type="domain" description="Cation efflux protein transmembrane" evidence="9">
    <location>
        <begin position="128"/>
        <end position="316"/>
    </location>
</feature>
<dbReference type="GO" id="GO:0098771">
    <property type="term" value="P:inorganic ion homeostasis"/>
    <property type="evidence" value="ECO:0007669"/>
    <property type="project" value="UniProtKB-ARBA"/>
</dbReference>
<dbReference type="InterPro" id="IPR002524">
    <property type="entry name" value="Cation_efflux"/>
</dbReference>
<evidence type="ECO:0000256" key="2">
    <source>
        <dbReference type="ARBA" id="ARBA00022448"/>
    </source>
</evidence>
<evidence type="ECO:0000256" key="6">
    <source>
        <dbReference type="ARBA" id="ARBA00023136"/>
    </source>
</evidence>
<comment type="subcellular location">
    <subcellularLocation>
        <location evidence="1">Endomembrane system</location>
        <topology evidence="1">Multi-pass membrane protein</topology>
    </subcellularLocation>
</comment>
<sequence length="450" mass="50095">MASPTNVNHANDNKLDTMISPSVGSSPTSTLPIHPLPNITPIMSYGSAETAYNADPYSLTDLKKEDISIATLRTQHPGQKRTRNVKKIKSFYNKQNALIDAYLASSDEEAAEVEDGIQNGGKIKFAIYASSTVNFFLFIIQVYAAVSTGSLALFATAADAFMDLVSSIVMLITSRIAAKPNITKFPVGRKRVETVGIILFCALMTTVSVELIIESARSLADGPKENDTLKAIPLVCVGVAIFSKAVLFVYCFTLRRYPTCAIFMLDHRNDIVVNSFGLVMSIVGTKYAKVWFLDPAGAIAIACLILFSWASTAFEHMWLLVGQSAPQEFLNKLVYVAITHDPRILKIDTARAYSAGEKYYVEVDIIMKQEETLKVTHDVSQTLQRKLEGLADVERAFVHVDYDDLHDIFEEHKPLYEVQEPKAPIYERVRERFKRQPIGREVDEVMSPTF</sequence>
<evidence type="ECO:0000259" key="9">
    <source>
        <dbReference type="Pfam" id="PF01545"/>
    </source>
</evidence>
<dbReference type="InterPro" id="IPR036837">
    <property type="entry name" value="Cation_efflux_CTD_sf"/>
</dbReference>
<dbReference type="InterPro" id="IPR050291">
    <property type="entry name" value="CDF_Transporter"/>
</dbReference>
<dbReference type="Proteomes" id="UP000019487">
    <property type="component" value="Unassembled WGS sequence"/>
</dbReference>
<dbReference type="FunFam" id="1.20.1510.10:FF:000005">
    <property type="entry name" value="Putative Cation diffusion facilitator 1"/>
    <property type="match status" value="1"/>
</dbReference>
<dbReference type="Gene3D" id="3.30.70.1350">
    <property type="entry name" value="Cation efflux protein, cytoplasmic domain"/>
    <property type="match status" value="1"/>
</dbReference>
<comment type="caution">
    <text evidence="10">The sequence shown here is derived from an EMBL/GenBank/DDBJ whole genome shotgun (WGS) entry which is preliminary data.</text>
</comment>
<dbReference type="Pfam" id="PF01545">
    <property type="entry name" value="Cation_efflux"/>
    <property type="match status" value="1"/>
</dbReference>
<evidence type="ECO:0000256" key="5">
    <source>
        <dbReference type="ARBA" id="ARBA00023065"/>
    </source>
</evidence>
<dbReference type="AlphaFoldDB" id="W9CUC1"/>
<dbReference type="GO" id="GO:0016020">
    <property type="term" value="C:membrane"/>
    <property type="evidence" value="ECO:0007669"/>
    <property type="project" value="InterPro"/>
</dbReference>
<dbReference type="EMBL" id="AYSA01000050">
    <property type="protein sequence ID" value="ESZ98184.1"/>
    <property type="molecule type" value="Genomic_DNA"/>
</dbReference>
<feature type="compositionally biased region" description="Polar residues" evidence="7">
    <location>
        <begin position="19"/>
        <end position="31"/>
    </location>
</feature>
<keyword evidence="2" id="KW-0813">Transport</keyword>
<feature type="transmembrane region" description="Helical" evidence="8">
    <location>
        <begin position="194"/>
        <end position="212"/>
    </location>
</feature>
<evidence type="ECO:0000256" key="3">
    <source>
        <dbReference type="ARBA" id="ARBA00022692"/>
    </source>
</evidence>
<organism evidence="10 11">
    <name type="scientific">Sclerotinia borealis (strain F-4128)</name>
    <dbReference type="NCBI Taxonomy" id="1432307"/>
    <lineage>
        <taxon>Eukaryota</taxon>
        <taxon>Fungi</taxon>
        <taxon>Dikarya</taxon>
        <taxon>Ascomycota</taxon>
        <taxon>Pezizomycotina</taxon>
        <taxon>Leotiomycetes</taxon>
        <taxon>Helotiales</taxon>
        <taxon>Sclerotiniaceae</taxon>
        <taxon>Sclerotinia</taxon>
    </lineage>
</organism>
<evidence type="ECO:0000256" key="7">
    <source>
        <dbReference type="SAM" id="MobiDB-lite"/>
    </source>
</evidence>
<dbReference type="PANTHER" id="PTHR43840">
    <property type="entry name" value="MITOCHONDRIAL METAL TRANSPORTER 1-RELATED"/>
    <property type="match status" value="1"/>
</dbReference>
<dbReference type="SUPFAM" id="SSF161111">
    <property type="entry name" value="Cation efflux protein transmembrane domain-like"/>
    <property type="match status" value="1"/>
</dbReference>
<keyword evidence="4 8" id="KW-1133">Transmembrane helix</keyword>
<evidence type="ECO:0000313" key="10">
    <source>
        <dbReference type="EMBL" id="ESZ98184.1"/>
    </source>
</evidence>
<keyword evidence="6 8" id="KW-0472">Membrane</keyword>
<feature type="transmembrane region" description="Helical" evidence="8">
    <location>
        <begin position="298"/>
        <end position="321"/>
    </location>
</feature>
<feature type="transmembrane region" description="Helical" evidence="8">
    <location>
        <begin position="152"/>
        <end position="173"/>
    </location>
</feature>
<dbReference type="HOGENOM" id="CLU_013430_2_0_1"/>
<evidence type="ECO:0000313" key="11">
    <source>
        <dbReference type="Proteomes" id="UP000019487"/>
    </source>
</evidence>
<accession>W9CUC1</accession>
<dbReference type="InterPro" id="IPR027469">
    <property type="entry name" value="Cation_efflux_TMD_sf"/>
</dbReference>
<feature type="transmembrane region" description="Helical" evidence="8">
    <location>
        <begin position="125"/>
        <end position="146"/>
    </location>
</feature>
<keyword evidence="11" id="KW-1185">Reference proteome</keyword>
<feature type="region of interest" description="Disordered" evidence="7">
    <location>
        <begin position="1"/>
        <end position="32"/>
    </location>
</feature>
<keyword evidence="5" id="KW-0406">Ion transport</keyword>
<dbReference type="PANTHER" id="PTHR43840:SF13">
    <property type="entry name" value="CATION EFFLUX PROTEIN CYTOPLASMIC DOMAIN-CONTAINING PROTEIN"/>
    <property type="match status" value="1"/>
</dbReference>
<feature type="transmembrane region" description="Helical" evidence="8">
    <location>
        <begin position="232"/>
        <end position="252"/>
    </location>
</feature>
<proteinExistence type="predicted"/>
<gene>
    <name evidence="10" type="ORF">SBOR_1412</name>
</gene>
<evidence type="ECO:0000256" key="4">
    <source>
        <dbReference type="ARBA" id="ARBA00022989"/>
    </source>
</evidence>
<dbReference type="GO" id="GO:0012505">
    <property type="term" value="C:endomembrane system"/>
    <property type="evidence" value="ECO:0007669"/>
    <property type="project" value="UniProtKB-SubCell"/>
</dbReference>
<dbReference type="OrthoDB" id="78296at2759"/>
<feature type="compositionally biased region" description="Polar residues" evidence="7">
    <location>
        <begin position="1"/>
        <end position="10"/>
    </location>
</feature>
<dbReference type="FunFam" id="3.30.70.1350:FF:000001">
    <property type="entry name" value="Metal tolerance protein 11"/>
    <property type="match status" value="1"/>
</dbReference>
<evidence type="ECO:0000256" key="8">
    <source>
        <dbReference type="SAM" id="Phobius"/>
    </source>
</evidence>
<dbReference type="InterPro" id="IPR058533">
    <property type="entry name" value="Cation_efflux_TM"/>
</dbReference>
<dbReference type="Gene3D" id="1.20.1510.10">
    <property type="entry name" value="Cation efflux protein transmembrane domain"/>
    <property type="match status" value="1"/>
</dbReference>
<evidence type="ECO:0000256" key="1">
    <source>
        <dbReference type="ARBA" id="ARBA00004127"/>
    </source>
</evidence>
<dbReference type="GO" id="GO:0008324">
    <property type="term" value="F:monoatomic cation transmembrane transporter activity"/>
    <property type="evidence" value="ECO:0007669"/>
    <property type="project" value="InterPro"/>
</dbReference>
<dbReference type="NCBIfam" id="TIGR01297">
    <property type="entry name" value="CDF"/>
    <property type="match status" value="1"/>
</dbReference>
<name>W9CUC1_SCLBF</name>